<reference evidence="1" key="1">
    <citation type="submission" date="2022-07" db="EMBL/GenBank/DDBJ databases">
        <title>Marinobacter iranensis a new bacterium isolate from a hipersaline lake in Iran.</title>
        <authorList>
            <person name="Mohammad A.M.A."/>
            <person name="Cristina S.-P."/>
            <person name="Antonio V."/>
        </authorList>
    </citation>
    <scope>NUCLEOTIDE SEQUENCE</scope>
    <source>
        <strain evidence="1">71-i</strain>
    </source>
</reference>
<keyword evidence="2" id="KW-1185">Reference proteome</keyword>
<evidence type="ECO:0000313" key="2">
    <source>
        <dbReference type="Proteomes" id="UP001143391"/>
    </source>
</evidence>
<protein>
    <submittedName>
        <fullName evidence="1">Uncharacterized protein</fullName>
    </submittedName>
</protein>
<dbReference type="Proteomes" id="UP001143391">
    <property type="component" value="Unassembled WGS sequence"/>
</dbReference>
<dbReference type="EMBL" id="JANCMW010000004">
    <property type="protein sequence ID" value="MDF0750330.1"/>
    <property type="molecule type" value="Genomic_DNA"/>
</dbReference>
<comment type="caution">
    <text evidence="1">The sequence shown here is derived from an EMBL/GenBank/DDBJ whole genome shotgun (WGS) entry which is preliminary data.</text>
</comment>
<name>A0ABT5Y9H4_9GAMM</name>
<accession>A0ABT5Y9H4</accession>
<gene>
    <name evidence="1" type="ORF">NLU14_08810</name>
</gene>
<evidence type="ECO:0000313" key="1">
    <source>
        <dbReference type="EMBL" id="MDF0750330.1"/>
    </source>
</evidence>
<sequence>MNDIDKTIHRILATVREINKRDIGSFDFRVSGYGVDVVVEEWLGTKPGEVLALGRKWEAHDGNSMLARLRKINIDLMRILAEGQAKKVVA</sequence>
<proteinExistence type="predicted"/>
<organism evidence="1 2">
    <name type="scientific">Marinobacter iranensis</name>
    <dbReference type="NCBI Taxonomy" id="2962607"/>
    <lineage>
        <taxon>Bacteria</taxon>
        <taxon>Pseudomonadati</taxon>
        <taxon>Pseudomonadota</taxon>
        <taxon>Gammaproteobacteria</taxon>
        <taxon>Pseudomonadales</taxon>
        <taxon>Marinobacteraceae</taxon>
        <taxon>Marinobacter</taxon>
    </lineage>
</organism>
<dbReference type="RefSeq" id="WP_275705861.1">
    <property type="nucleotide sequence ID" value="NZ_JANCMW010000004.1"/>
</dbReference>